<dbReference type="KEGG" id="xba:C7S18_10420"/>
<protein>
    <submittedName>
        <fullName evidence="1">Uncharacterized protein</fullName>
    </submittedName>
</protein>
<reference evidence="1 2" key="1">
    <citation type="submission" date="2018-03" db="EMBL/GenBank/DDBJ databases">
        <title>Ahniella affigens gen. nov., sp. nov., a gammaproteobacterium isolated from sandy soil near a stream.</title>
        <authorList>
            <person name="Ko Y."/>
            <person name="Kim J.-H."/>
        </authorList>
    </citation>
    <scope>NUCLEOTIDE SEQUENCE [LARGE SCALE GENOMIC DNA]</scope>
    <source>
        <strain evidence="1 2">D13</strain>
    </source>
</reference>
<accession>A0A2P1PRY5</accession>
<dbReference type="RefSeq" id="WP_106891505.1">
    <property type="nucleotide sequence ID" value="NZ_CP027860.1"/>
</dbReference>
<dbReference type="Proteomes" id="UP000241074">
    <property type="component" value="Chromosome"/>
</dbReference>
<name>A0A2P1PRY5_9GAMM</name>
<reference evidence="1 2" key="2">
    <citation type="submission" date="2018-03" db="EMBL/GenBank/DDBJ databases">
        <authorList>
            <person name="Keele B.F."/>
        </authorList>
    </citation>
    <scope>NUCLEOTIDE SEQUENCE [LARGE SCALE GENOMIC DNA]</scope>
    <source>
        <strain evidence="1 2">D13</strain>
    </source>
</reference>
<dbReference type="AlphaFoldDB" id="A0A2P1PRY5"/>
<gene>
    <name evidence="1" type="ORF">C7S18_10420</name>
</gene>
<keyword evidence="2" id="KW-1185">Reference proteome</keyword>
<evidence type="ECO:0000313" key="2">
    <source>
        <dbReference type="Proteomes" id="UP000241074"/>
    </source>
</evidence>
<sequence length="958" mass="104054">MITLRHHWWRGMHSWRVVRGSCLLRTTALSVVLLLTAPMALAVEGSAWALLTAEQQEQVATAFAEQVAKYIDETPEEAKKEREQNLVQIELLRELDRINQQDGTRTSDEMRSLVRRLYGPTEAERVLEGIRNGQPRRRHRAETKQLRDLLDELEKPEASWQRRYAQQYGRMLLTTGLRNAKKYSELAGDISGGEYGKVKATIAEAGTAAFKQVVSDALDAYGYDDTKLAFLALIENIDDIRPLAQHFLRGDWGQLILGLRDLGTKKLKTASKSAVAASIDWVLDPIASGTGATYVGLLESEVELLTWGREVLNRKATKPCLDLYVQTYQRISPNGESLGAADQAYDDYKLCSERSFGAFGFRGIDDFARENGIDEERLYRQMAEDYRHGDFTFASQWLADRIEERKQNAEKKLLGDLTAVQVRMDAVGGRFNRASTDVLNNLIAGVLGDAQLAELEAKARAAILESADIADRIKRAHSGVLGNCTAFDAALADMARTQQLGAELDSEAQAVNISLKNFQGCAADAAALSVLRALDAPSITAFDQLARAVTDTESEMQNTCRLRESQEVLADRETARAQLDALIARGARVKQAAAEGRAAAQTLTDSARRADGADIGDDGQARAQLATWLAQAATLPSGLAPLQQRLGEAKGRMAQQLASGINLERFAQDQAARIKPILAPHRGSPLRAQVLALEDEVTRMVSDIAACRRDMADTWSKGSDGALPGRLQKLITPELDDLPIQTARAEKLCPVPTQSPAALRLAILARADGVDESVTLISLAEAAADRCVAEANVAFDTTRSDPAIPVTPDPARSVYQMVDVKPDAIYGTWKTVADGTIVFGDHEGDHKYTGTLNWASPPASIGPEGFSITLNAQCEAGKSTRLATGINLSAEGFLVTISAADSTPVTASAPANCDLGQSNAGSITVHVKPWSNPSPGTKAKIRVGAFWGLGVDYFYEAR</sequence>
<dbReference type="EMBL" id="CP027860">
    <property type="protein sequence ID" value="AVP97585.1"/>
    <property type="molecule type" value="Genomic_DNA"/>
</dbReference>
<proteinExistence type="predicted"/>
<organism evidence="1 2">
    <name type="scientific">Ahniella affigens</name>
    <dbReference type="NCBI Taxonomy" id="2021234"/>
    <lineage>
        <taxon>Bacteria</taxon>
        <taxon>Pseudomonadati</taxon>
        <taxon>Pseudomonadota</taxon>
        <taxon>Gammaproteobacteria</taxon>
        <taxon>Lysobacterales</taxon>
        <taxon>Rhodanobacteraceae</taxon>
        <taxon>Ahniella</taxon>
    </lineage>
</organism>
<evidence type="ECO:0000313" key="1">
    <source>
        <dbReference type="EMBL" id="AVP97585.1"/>
    </source>
</evidence>